<dbReference type="GO" id="GO:0005524">
    <property type="term" value="F:ATP binding"/>
    <property type="evidence" value="ECO:0007669"/>
    <property type="project" value="UniProtKB-KW"/>
</dbReference>
<reference evidence="3 4" key="1">
    <citation type="submission" date="2019-02" db="EMBL/GenBank/DDBJ databases">
        <title>Deep-cultivation of Planctomycetes and their phenomic and genomic characterization uncovers novel biology.</title>
        <authorList>
            <person name="Wiegand S."/>
            <person name="Jogler M."/>
            <person name="Boedeker C."/>
            <person name="Pinto D."/>
            <person name="Vollmers J."/>
            <person name="Rivas-Marin E."/>
            <person name="Kohn T."/>
            <person name="Peeters S.H."/>
            <person name="Heuer A."/>
            <person name="Rast P."/>
            <person name="Oberbeckmann S."/>
            <person name="Bunk B."/>
            <person name="Jeske O."/>
            <person name="Meyerdierks A."/>
            <person name="Storesund J.E."/>
            <person name="Kallscheuer N."/>
            <person name="Luecker S."/>
            <person name="Lage O.M."/>
            <person name="Pohl T."/>
            <person name="Merkel B.J."/>
            <person name="Hornburger P."/>
            <person name="Mueller R.-W."/>
            <person name="Bruemmer F."/>
            <person name="Labrenz M."/>
            <person name="Spormann A.M."/>
            <person name="Op Den Camp H."/>
            <person name="Overmann J."/>
            <person name="Amann R."/>
            <person name="Jetten M.S.M."/>
            <person name="Mascher T."/>
            <person name="Medema M.H."/>
            <person name="Devos D.P."/>
            <person name="Kaster A.-K."/>
            <person name="Ovreas L."/>
            <person name="Rohde M."/>
            <person name="Galperin M.Y."/>
            <person name="Jogler C."/>
        </authorList>
    </citation>
    <scope>NUCLEOTIDE SEQUENCE [LARGE SCALE GENOMIC DNA]</scope>
    <source>
        <strain evidence="3 4">KOR34</strain>
    </source>
</reference>
<gene>
    <name evidence="3" type="ORF">KOR34_47000</name>
</gene>
<dbReference type="RefSeq" id="WP_146568500.1">
    <property type="nucleotide sequence ID" value="NZ_SIHJ01000004.1"/>
</dbReference>
<dbReference type="PANTHER" id="PTHR43384:SF6">
    <property type="entry name" value="SEPTUM SITE-DETERMINING PROTEIN MIND HOMOLOG, CHLOROPLASTIC"/>
    <property type="match status" value="1"/>
</dbReference>
<dbReference type="GO" id="GO:0016887">
    <property type="term" value="F:ATP hydrolysis activity"/>
    <property type="evidence" value="ECO:0007669"/>
    <property type="project" value="TreeGrafter"/>
</dbReference>
<dbReference type="Gene3D" id="3.40.50.300">
    <property type="entry name" value="P-loop containing nucleotide triphosphate hydrolases"/>
    <property type="match status" value="1"/>
</dbReference>
<protein>
    <recommendedName>
        <fullName evidence="5">CobQ/CobB/MinD/ParA nucleotide binding domain protein</fullName>
    </recommendedName>
</protein>
<dbReference type="GO" id="GO:0009898">
    <property type="term" value="C:cytoplasmic side of plasma membrane"/>
    <property type="evidence" value="ECO:0007669"/>
    <property type="project" value="TreeGrafter"/>
</dbReference>
<dbReference type="PANTHER" id="PTHR43384">
    <property type="entry name" value="SEPTUM SITE-DETERMINING PROTEIN MIND HOMOLOG, CHLOROPLASTIC-RELATED"/>
    <property type="match status" value="1"/>
</dbReference>
<proteinExistence type="predicted"/>
<dbReference type="Gene3D" id="3.40.50.2300">
    <property type="match status" value="1"/>
</dbReference>
<accession>A0A5C5UYA7</accession>
<dbReference type="GO" id="GO:0051782">
    <property type="term" value="P:negative regulation of cell division"/>
    <property type="evidence" value="ECO:0007669"/>
    <property type="project" value="TreeGrafter"/>
</dbReference>
<name>A0A5C5UYA7_9BACT</name>
<keyword evidence="1" id="KW-0547">Nucleotide-binding</keyword>
<dbReference type="EMBL" id="SIHJ01000004">
    <property type="protein sequence ID" value="TWT31324.1"/>
    <property type="molecule type" value="Genomic_DNA"/>
</dbReference>
<sequence>MQLWIVSNSEPTTARVLNTLSDLDFDCPLEHVLGLSTVLADSFSWDMGEGVVFVTADEVSGDLIGLVSEIRSSSSNSIVVVAPASDSRRMLQAIRAGADDFLDVESDLRREIGDLVTRVFYEQRRSVGRGRLVSVFPAYSQGDCDLTAVNLAAASARGGRSCALLDLNLSGGDLATYLGVSPQHTVNDLVHQPDGIDEGMLHQAMTRHDSGLALLAGPPSMCSPDDDAHHACRTIASLAQDSFSLVFACLTGAHSPESVQLLERSDSLVMTMRLDLISICRAKKQLDRLRDLSVSTGALRVVALETSGAVQLPLKEVTRVLDLEDGIVCIPDDQQAVSMSVNIGAPVVQESPASAVSKAFVELAGTLAERTREAKPPAKAAASQGSVFSLASSMFRGAKTNPGSKK</sequence>
<evidence type="ECO:0000256" key="2">
    <source>
        <dbReference type="ARBA" id="ARBA00022840"/>
    </source>
</evidence>
<comment type="caution">
    <text evidence="3">The sequence shown here is derived from an EMBL/GenBank/DDBJ whole genome shotgun (WGS) entry which is preliminary data.</text>
</comment>
<dbReference type="SUPFAM" id="SSF52540">
    <property type="entry name" value="P-loop containing nucleoside triphosphate hydrolases"/>
    <property type="match status" value="1"/>
</dbReference>
<keyword evidence="2" id="KW-0067">ATP-binding</keyword>
<evidence type="ECO:0000313" key="3">
    <source>
        <dbReference type="EMBL" id="TWT31324.1"/>
    </source>
</evidence>
<dbReference type="InterPro" id="IPR050625">
    <property type="entry name" value="ParA/MinD_ATPase"/>
</dbReference>
<keyword evidence="4" id="KW-1185">Reference proteome</keyword>
<evidence type="ECO:0000313" key="4">
    <source>
        <dbReference type="Proteomes" id="UP000316714"/>
    </source>
</evidence>
<dbReference type="OrthoDB" id="264766at2"/>
<dbReference type="Proteomes" id="UP000316714">
    <property type="component" value="Unassembled WGS sequence"/>
</dbReference>
<dbReference type="AlphaFoldDB" id="A0A5C5UYA7"/>
<dbReference type="InterPro" id="IPR027417">
    <property type="entry name" value="P-loop_NTPase"/>
</dbReference>
<evidence type="ECO:0008006" key="5">
    <source>
        <dbReference type="Google" id="ProtNLM"/>
    </source>
</evidence>
<dbReference type="GO" id="GO:0005829">
    <property type="term" value="C:cytosol"/>
    <property type="evidence" value="ECO:0007669"/>
    <property type="project" value="TreeGrafter"/>
</dbReference>
<organism evidence="3 4">
    <name type="scientific">Posidoniimonas corsicana</name>
    <dbReference type="NCBI Taxonomy" id="1938618"/>
    <lineage>
        <taxon>Bacteria</taxon>
        <taxon>Pseudomonadati</taxon>
        <taxon>Planctomycetota</taxon>
        <taxon>Planctomycetia</taxon>
        <taxon>Pirellulales</taxon>
        <taxon>Lacipirellulaceae</taxon>
        <taxon>Posidoniimonas</taxon>
    </lineage>
</organism>
<evidence type="ECO:0000256" key="1">
    <source>
        <dbReference type="ARBA" id="ARBA00022741"/>
    </source>
</evidence>